<evidence type="ECO:0000256" key="4">
    <source>
        <dbReference type="ARBA" id="ARBA00022801"/>
    </source>
</evidence>
<evidence type="ECO:0000259" key="10">
    <source>
        <dbReference type="Pfam" id="PF05193"/>
    </source>
</evidence>
<feature type="domain" description="Peptidase M16 middle/third" evidence="11">
    <location>
        <begin position="455"/>
        <end position="738"/>
    </location>
</feature>
<evidence type="ECO:0000256" key="7">
    <source>
        <dbReference type="RuleBase" id="RU004447"/>
    </source>
</evidence>
<evidence type="ECO:0000259" key="9">
    <source>
        <dbReference type="Pfam" id="PF00675"/>
    </source>
</evidence>
<dbReference type="InterPro" id="IPR011249">
    <property type="entry name" value="Metalloenz_LuxS/M16"/>
</dbReference>
<name>A0AAW1LHL6_POPJA</name>
<dbReference type="PANTHER" id="PTHR43690:SF18">
    <property type="entry name" value="INSULIN-DEGRADING ENZYME-RELATED"/>
    <property type="match status" value="1"/>
</dbReference>
<evidence type="ECO:0000256" key="3">
    <source>
        <dbReference type="ARBA" id="ARBA00022723"/>
    </source>
</evidence>
<dbReference type="SUPFAM" id="SSF63411">
    <property type="entry name" value="LuxS/MPP-like metallohydrolase"/>
    <property type="match status" value="3"/>
</dbReference>
<keyword evidence="6" id="KW-0482">Metalloprotease</keyword>
<dbReference type="PANTHER" id="PTHR43690">
    <property type="entry name" value="NARDILYSIN"/>
    <property type="match status" value="1"/>
</dbReference>
<accession>A0AAW1LHL6</accession>
<keyword evidence="2" id="KW-0645">Protease</keyword>
<gene>
    <name evidence="12" type="ORF">QE152_g12912</name>
</gene>
<dbReference type="Pfam" id="PF00675">
    <property type="entry name" value="Peptidase_M16"/>
    <property type="match status" value="1"/>
</dbReference>
<evidence type="ECO:0000256" key="5">
    <source>
        <dbReference type="ARBA" id="ARBA00022833"/>
    </source>
</evidence>
<comment type="similarity">
    <text evidence="1 7">Belongs to the peptidase M16 family.</text>
</comment>
<dbReference type="AlphaFoldDB" id="A0AAW1LHL6"/>
<evidence type="ECO:0000313" key="12">
    <source>
        <dbReference type="EMBL" id="KAK9732306.1"/>
    </source>
</evidence>
<evidence type="ECO:0000256" key="2">
    <source>
        <dbReference type="ARBA" id="ARBA00022670"/>
    </source>
</evidence>
<evidence type="ECO:0000313" key="13">
    <source>
        <dbReference type="Proteomes" id="UP001458880"/>
    </source>
</evidence>
<organism evidence="12 13">
    <name type="scientific">Popillia japonica</name>
    <name type="common">Japanese beetle</name>
    <dbReference type="NCBI Taxonomy" id="7064"/>
    <lineage>
        <taxon>Eukaryota</taxon>
        <taxon>Metazoa</taxon>
        <taxon>Ecdysozoa</taxon>
        <taxon>Arthropoda</taxon>
        <taxon>Hexapoda</taxon>
        <taxon>Insecta</taxon>
        <taxon>Pterygota</taxon>
        <taxon>Neoptera</taxon>
        <taxon>Endopterygota</taxon>
        <taxon>Coleoptera</taxon>
        <taxon>Polyphaga</taxon>
        <taxon>Scarabaeiformia</taxon>
        <taxon>Scarabaeidae</taxon>
        <taxon>Rutelinae</taxon>
        <taxon>Popillia</taxon>
    </lineage>
</organism>
<reference evidence="12 13" key="1">
    <citation type="journal article" date="2024" name="BMC Genomics">
        <title>De novo assembly and annotation of Popillia japonica's genome with initial clues to its potential as an invasive pest.</title>
        <authorList>
            <person name="Cucini C."/>
            <person name="Boschi S."/>
            <person name="Funari R."/>
            <person name="Cardaioli E."/>
            <person name="Iannotti N."/>
            <person name="Marturano G."/>
            <person name="Paoli F."/>
            <person name="Bruttini M."/>
            <person name="Carapelli A."/>
            <person name="Frati F."/>
            <person name="Nardi F."/>
        </authorList>
    </citation>
    <scope>NUCLEOTIDE SEQUENCE [LARGE SCALE GENOMIC DNA]</scope>
    <source>
        <strain evidence="12">DMR45628</strain>
    </source>
</reference>
<dbReference type="InterPro" id="IPR007863">
    <property type="entry name" value="Peptidase_M16_C"/>
</dbReference>
<dbReference type="Gene3D" id="3.30.830.10">
    <property type="entry name" value="Metalloenzyme, LuxS/M16 peptidase-like"/>
    <property type="match status" value="3"/>
</dbReference>
<feature type="region of interest" description="Disordered" evidence="8">
    <location>
        <begin position="70"/>
        <end position="118"/>
    </location>
</feature>
<dbReference type="PROSITE" id="PS00143">
    <property type="entry name" value="INSULINASE"/>
    <property type="match status" value="1"/>
</dbReference>
<evidence type="ECO:0000259" key="11">
    <source>
        <dbReference type="Pfam" id="PF16187"/>
    </source>
</evidence>
<dbReference type="Proteomes" id="UP001458880">
    <property type="component" value="Unassembled WGS sequence"/>
</dbReference>
<dbReference type="GO" id="GO:0006508">
    <property type="term" value="P:proteolysis"/>
    <property type="evidence" value="ECO:0007669"/>
    <property type="project" value="UniProtKB-KW"/>
</dbReference>
<dbReference type="InterPro" id="IPR001431">
    <property type="entry name" value="Pept_M16_Zn_BS"/>
</dbReference>
<protein>
    <submittedName>
        <fullName evidence="12">Peptidase M16</fullName>
    </submittedName>
</protein>
<dbReference type="InterPro" id="IPR050626">
    <property type="entry name" value="Peptidase_M16"/>
</dbReference>
<comment type="caution">
    <text evidence="12">The sequence shown here is derived from an EMBL/GenBank/DDBJ whole genome shotgun (WGS) entry which is preliminary data.</text>
</comment>
<keyword evidence="4" id="KW-0378">Hydrolase</keyword>
<dbReference type="Pfam" id="PF16187">
    <property type="entry name" value="Peptidase_M16_M"/>
    <property type="match status" value="1"/>
</dbReference>
<feature type="domain" description="Peptidase M16 C-terminal" evidence="10">
    <location>
        <begin position="264"/>
        <end position="448"/>
    </location>
</feature>
<evidence type="ECO:0000256" key="1">
    <source>
        <dbReference type="ARBA" id="ARBA00007261"/>
    </source>
</evidence>
<keyword evidence="5" id="KW-0862">Zinc</keyword>
<dbReference type="Pfam" id="PF05193">
    <property type="entry name" value="Peptidase_M16_C"/>
    <property type="match status" value="1"/>
</dbReference>
<evidence type="ECO:0000256" key="6">
    <source>
        <dbReference type="ARBA" id="ARBA00023049"/>
    </source>
</evidence>
<feature type="compositionally biased region" description="Acidic residues" evidence="8">
    <location>
        <begin position="82"/>
        <end position="94"/>
    </location>
</feature>
<evidence type="ECO:0000256" key="8">
    <source>
        <dbReference type="SAM" id="MobiDB-lite"/>
    </source>
</evidence>
<dbReference type="GO" id="GO:0004222">
    <property type="term" value="F:metalloendopeptidase activity"/>
    <property type="evidence" value="ECO:0007669"/>
    <property type="project" value="InterPro"/>
</dbReference>
<keyword evidence="3" id="KW-0479">Metal-binding</keyword>
<keyword evidence="13" id="KW-1185">Reference proteome</keyword>
<proteinExistence type="inferred from homology"/>
<dbReference type="InterPro" id="IPR032632">
    <property type="entry name" value="Peptidase_M16_M"/>
</dbReference>
<dbReference type="InterPro" id="IPR011765">
    <property type="entry name" value="Pept_M16_N"/>
</dbReference>
<dbReference type="FunFam" id="3.30.830.10:FF:000005">
    <property type="entry name" value="nardilysin isoform X1"/>
    <property type="match status" value="1"/>
</dbReference>
<dbReference type="EMBL" id="JASPKY010000120">
    <property type="protein sequence ID" value="KAK9732306.1"/>
    <property type="molecule type" value="Genomic_DNA"/>
</dbReference>
<dbReference type="GO" id="GO:0046872">
    <property type="term" value="F:metal ion binding"/>
    <property type="evidence" value="ECO:0007669"/>
    <property type="project" value="UniProtKB-KW"/>
</dbReference>
<sequence length="760" mass="87524">MFKNTRKPPSNTTNHKDAVHKVIKDFDVLKTPIKSVSDKKEYKVIRLKNGLTACLISDVTNIEAHQSLVSDKAHQSLVSDSSDSEYETESEYESESGTSASEPEVADHDDSKMKKVSTSEQKMAAAALSIGVGSFSDPPDIPGLAHFLEHMVFMGSEKYPQENDFDSFIKKKGGSDNASTDCEITTFYFECLEKHLYKSLDKFAQFFIAPLMKKESMTREREAIESEFQMALPSDTYRKEQLLMSLFNPKTNINSFAWDDDVLYKRLHEFRKYHYSGHRMTLAIQARLPMNTLESYVIECFASVPQNNLPADDFSKHSSYVFDSPDFAKIYYVEPVKEVVQVDITWPLPSLLHMYKSKPHQYVSWLIEHEGKGSLLSYLKKKVWALGIFATNDESGSDHNSLYTLFTITIVLTQEGLLNLDKVIASVYSYLHLLNKMGPQEHIFKEIQLVEETSFKFTEEEDPVDFVEELAECMQVYPPEYYLAGGELYFEYDPKAIEMVMSYLRVDNMNIMVLTSTLPDGIQYDTVEPWFNINYTARDIPKTWNEKWSNVPIYSEFSLPSPNPYLTNDFSLLPDFPYLPKYPQKVFQTDLLELWYKQDNKFKFPIAYYNFYFITPIVTESALNACLTDMFINLLGVQLSEEAYPATAAELNYSISIGDKGIVIKVNGYNEKLPTLLNLLLRYFKDVSQNLTVEIFEAVKDKLTKVYYNKCLKPSDLAKDLRLSILLKHYWTSVDKHAAMFKLTFDMMKSFSEKLLLCLN</sequence>
<feature type="domain" description="Peptidase M16 N-terminal" evidence="9">
    <location>
        <begin position="118"/>
        <end position="250"/>
    </location>
</feature>